<protein>
    <submittedName>
        <fullName evidence="1">Uncharacterized protein</fullName>
    </submittedName>
</protein>
<feature type="non-terminal residue" evidence="1">
    <location>
        <position position="55"/>
    </location>
</feature>
<feature type="non-terminal residue" evidence="1">
    <location>
        <position position="1"/>
    </location>
</feature>
<dbReference type="EMBL" id="CAUYUJ010000736">
    <property type="protein sequence ID" value="CAK0792257.1"/>
    <property type="molecule type" value="Genomic_DNA"/>
</dbReference>
<dbReference type="Proteomes" id="UP001189429">
    <property type="component" value="Unassembled WGS sequence"/>
</dbReference>
<accession>A0ABN9PH14</accession>
<comment type="caution">
    <text evidence="1">The sequence shown here is derived from an EMBL/GenBank/DDBJ whole genome shotgun (WGS) entry which is preliminary data.</text>
</comment>
<proteinExistence type="predicted"/>
<reference evidence="1" key="1">
    <citation type="submission" date="2023-10" db="EMBL/GenBank/DDBJ databases">
        <authorList>
            <person name="Chen Y."/>
            <person name="Shah S."/>
            <person name="Dougan E. K."/>
            <person name="Thang M."/>
            <person name="Chan C."/>
        </authorList>
    </citation>
    <scope>NUCLEOTIDE SEQUENCE [LARGE SCALE GENOMIC DNA]</scope>
</reference>
<evidence type="ECO:0000313" key="2">
    <source>
        <dbReference type="Proteomes" id="UP001189429"/>
    </source>
</evidence>
<organism evidence="1 2">
    <name type="scientific">Prorocentrum cordatum</name>
    <dbReference type="NCBI Taxonomy" id="2364126"/>
    <lineage>
        <taxon>Eukaryota</taxon>
        <taxon>Sar</taxon>
        <taxon>Alveolata</taxon>
        <taxon>Dinophyceae</taxon>
        <taxon>Prorocentrales</taxon>
        <taxon>Prorocentraceae</taxon>
        <taxon>Prorocentrum</taxon>
    </lineage>
</organism>
<gene>
    <name evidence="1" type="ORF">PCOR1329_LOCUS2906</name>
</gene>
<keyword evidence="2" id="KW-1185">Reference proteome</keyword>
<name>A0ABN9PH14_9DINO</name>
<sequence>ERCWRRRLFRRQCGACNVSSPWHAVGWTSGCASGIRRSWRTSLGSRGRKSCIGCR</sequence>
<evidence type="ECO:0000313" key="1">
    <source>
        <dbReference type="EMBL" id="CAK0792257.1"/>
    </source>
</evidence>